<dbReference type="Proteomes" id="UP000186922">
    <property type="component" value="Unassembled WGS sequence"/>
</dbReference>
<comment type="caution">
    <text evidence="1">The sequence shown here is derived from an EMBL/GenBank/DDBJ whole genome shotgun (WGS) entry which is preliminary data.</text>
</comment>
<proteinExistence type="predicted"/>
<name>A0A1D1UZ30_RAMVA</name>
<accession>A0A1D1UZ30</accession>
<evidence type="ECO:0000313" key="1">
    <source>
        <dbReference type="EMBL" id="GAU91418.1"/>
    </source>
</evidence>
<sequence length="49" mass="5471">MAGQPGVTFGARSRVTTLMDTFNLFFTPQVKELIIRFTNDEGKTQYGEG</sequence>
<reference evidence="1 2" key="1">
    <citation type="journal article" date="2016" name="Nat. Commun.">
        <title>Extremotolerant tardigrade genome and improved radiotolerance of human cultured cells by tardigrade-unique protein.</title>
        <authorList>
            <person name="Hashimoto T."/>
            <person name="Horikawa D.D."/>
            <person name="Saito Y."/>
            <person name="Kuwahara H."/>
            <person name="Kozuka-Hata H."/>
            <person name="Shin-I T."/>
            <person name="Minakuchi Y."/>
            <person name="Ohishi K."/>
            <person name="Motoyama A."/>
            <person name="Aizu T."/>
            <person name="Enomoto A."/>
            <person name="Kondo K."/>
            <person name="Tanaka S."/>
            <person name="Hara Y."/>
            <person name="Koshikawa S."/>
            <person name="Sagara H."/>
            <person name="Miura T."/>
            <person name="Yokobori S."/>
            <person name="Miyagawa K."/>
            <person name="Suzuki Y."/>
            <person name="Kubo T."/>
            <person name="Oyama M."/>
            <person name="Kohara Y."/>
            <person name="Fujiyama A."/>
            <person name="Arakawa K."/>
            <person name="Katayama T."/>
            <person name="Toyoda A."/>
            <person name="Kunieda T."/>
        </authorList>
    </citation>
    <scope>NUCLEOTIDE SEQUENCE [LARGE SCALE GENOMIC DNA]</scope>
    <source>
        <strain evidence="1 2">YOKOZUNA-1</strain>
    </source>
</reference>
<evidence type="ECO:0000313" key="2">
    <source>
        <dbReference type="Proteomes" id="UP000186922"/>
    </source>
</evidence>
<dbReference type="EMBL" id="BDGG01000002">
    <property type="protein sequence ID" value="GAU91418.1"/>
    <property type="molecule type" value="Genomic_DNA"/>
</dbReference>
<gene>
    <name evidence="1" type="primary">RvY_03676-1</name>
    <name evidence="1" type="synonym">RvY_03676.1</name>
    <name evidence="1" type="ORF">RvY_03676</name>
</gene>
<organism evidence="1 2">
    <name type="scientific">Ramazzottius varieornatus</name>
    <name type="common">Water bear</name>
    <name type="synonym">Tardigrade</name>
    <dbReference type="NCBI Taxonomy" id="947166"/>
    <lineage>
        <taxon>Eukaryota</taxon>
        <taxon>Metazoa</taxon>
        <taxon>Ecdysozoa</taxon>
        <taxon>Tardigrada</taxon>
        <taxon>Eutardigrada</taxon>
        <taxon>Parachela</taxon>
        <taxon>Hypsibioidea</taxon>
        <taxon>Ramazzottiidae</taxon>
        <taxon>Ramazzottius</taxon>
    </lineage>
</organism>
<protein>
    <submittedName>
        <fullName evidence="1">Uncharacterized protein</fullName>
    </submittedName>
</protein>
<dbReference type="AlphaFoldDB" id="A0A1D1UZ30"/>
<keyword evidence="2" id="KW-1185">Reference proteome</keyword>